<feature type="transmembrane region" description="Helical" evidence="1">
    <location>
        <begin position="35"/>
        <end position="51"/>
    </location>
</feature>
<keyword evidence="1" id="KW-1133">Transmembrane helix</keyword>
<keyword evidence="1" id="KW-0812">Transmembrane</keyword>
<dbReference type="Proteomes" id="UP001148614">
    <property type="component" value="Unassembled WGS sequence"/>
</dbReference>
<accession>A0A9W8TPV4</accession>
<dbReference type="PANTHER" id="PTHR35043">
    <property type="entry name" value="TRANSCRIPTION FACTOR DOMAIN-CONTAINING PROTEIN"/>
    <property type="match status" value="1"/>
</dbReference>
<feature type="transmembrane region" description="Helical" evidence="1">
    <location>
        <begin position="462"/>
        <end position="482"/>
    </location>
</feature>
<evidence type="ECO:0000256" key="1">
    <source>
        <dbReference type="SAM" id="Phobius"/>
    </source>
</evidence>
<organism evidence="2 3">
    <name type="scientific">Xylaria arbuscula</name>
    <dbReference type="NCBI Taxonomy" id="114810"/>
    <lineage>
        <taxon>Eukaryota</taxon>
        <taxon>Fungi</taxon>
        <taxon>Dikarya</taxon>
        <taxon>Ascomycota</taxon>
        <taxon>Pezizomycotina</taxon>
        <taxon>Sordariomycetes</taxon>
        <taxon>Xylariomycetidae</taxon>
        <taxon>Xylariales</taxon>
        <taxon>Xylariaceae</taxon>
        <taxon>Xylaria</taxon>
    </lineage>
</organism>
<feature type="transmembrane region" description="Helical" evidence="1">
    <location>
        <begin position="316"/>
        <end position="334"/>
    </location>
</feature>
<keyword evidence="3" id="KW-1185">Reference proteome</keyword>
<feature type="transmembrane region" description="Helical" evidence="1">
    <location>
        <begin position="354"/>
        <end position="372"/>
    </location>
</feature>
<feature type="transmembrane region" description="Helical" evidence="1">
    <location>
        <begin position="71"/>
        <end position="93"/>
    </location>
</feature>
<dbReference type="AlphaFoldDB" id="A0A9W8TPV4"/>
<evidence type="ECO:0000313" key="3">
    <source>
        <dbReference type="Proteomes" id="UP001148614"/>
    </source>
</evidence>
<name>A0A9W8TPV4_9PEZI</name>
<sequence>MSFLSSYVIRSNATAQNSTTVGWVNSSTDRGTIDILWSCSITIFLCCWVATQPTPGAATDKWYHPFVDKVHLAMIGLLGPEFLFGIALGQLSSARRCVKLFRKDSHLLHGTKWTYSYAFFVNMGGIHLTSPDFPGGFPITGQQLHYLLQHDHVDFPDMKAMAVGERNTRDTLSKLVTVWQVLFFSITELQRIRKGLSTTTIEITALSYAAAMIATSVCWFKKPSITKPQTITTKNGKLVYQIRTEAQEQTHPDLKLEVWYRTPMEFVTDDIWGIDTHWSYYTQLTHYMRFLVVSRPLNTRPWNRLPSDQWLPPDNILLPFGALVHAMFNVSFVIPWNFHFPTNVERWLWRGFSIYQLVFAAYGGVYYIIEVIRWQKLMSMNRNGDNLEDPTLDNDRSAQARTYLPPMSGDLNSESHLSGQGLIDPTPNRGEFRWYWKIQRWLNSARNISRDVDPRMEMSLRVLGPVSVTCALYIIARLFLYIEDFASLRAQPADTYQTVNRFIPFLGSG</sequence>
<protein>
    <submittedName>
        <fullName evidence="2">Uncharacterized protein</fullName>
    </submittedName>
</protein>
<dbReference type="PANTHER" id="PTHR35043:SF8">
    <property type="entry name" value="DUF4220 DOMAIN-CONTAINING PROTEIN"/>
    <property type="match status" value="1"/>
</dbReference>
<reference evidence="2" key="1">
    <citation type="submission" date="2022-07" db="EMBL/GenBank/DDBJ databases">
        <title>Genome Sequence of Xylaria arbuscula.</title>
        <authorList>
            <person name="Buettner E."/>
        </authorList>
    </citation>
    <scope>NUCLEOTIDE SEQUENCE</scope>
    <source>
        <strain evidence="2">VT107</strain>
    </source>
</reference>
<proteinExistence type="predicted"/>
<keyword evidence="1" id="KW-0472">Membrane</keyword>
<gene>
    <name evidence="2" type="ORF">NPX13_g1709</name>
</gene>
<comment type="caution">
    <text evidence="2">The sequence shown here is derived from an EMBL/GenBank/DDBJ whole genome shotgun (WGS) entry which is preliminary data.</text>
</comment>
<evidence type="ECO:0000313" key="2">
    <source>
        <dbReference type="EMBL" id="KAJ3578858.1"/>
    </source>
</evidence>
<dbReference type="EMBL" id="JANPWZ010000162">
    <property type="protein sequence ID" value="KAJ3578858.1"/>
    <property type="molecule type" value="Genomic_DNA"/>
</dbReference>
<dbReference type="VEuPathDB" id="FungiDB:F4678DRAFT_425898"/>